<name>I3WC20_THESW</name>
<dbReference type="AlphaFoldDB" id="I3WC20"/>
<proteinExistence type="predicted"/>
<dbReference type="KEGG" id="tsh:Tsac_2824"/>
<protein>
    <submittedName>
        <fullName evidence="2">Peptidase S24/S26A/S26B, conserved region</fullName>
    </submittedName>
</protein>
<dbReference type="SUPFAM" id="SSF51306">
    <property type="entry name" value="LexA/Signal peptidase"/>
    <property type="match status" value="1"/>
</dbReference>
<keyword evidence="2" id="KW-0614">Plasmid</keyword>
<dbReference type="RefSeq" id="WP_014759642.1">
    <property type="nucleotide sequence ID" value="NC_017998.1"/>
</dbReference>
<reference evidence="2 3" key="1">
    <citation type="journal article" date="2014" name="Appl. Environ. Microbiol.">
        <title>Profile of Secreted Hydrolases, Associated Proteins, and SlpA in Thermoanaerobacterium saccharolyticum during the Degradation of Hemicellulose.</title>
        <authorList>
            <person name="Currie D.H."/>
            <person name="Guss A.M."/>
            <person name="Herring C.D."/>
            <person name="Giannone R.J."/>
            <person name="Johnson C.M."/>
            <person name="Lankford P.K."/>
            <person name="Brown S.D."/>
            <person name="Hettich R.L."/>
            <person name="Lynd L.R."/>
        </authorList>
    </citation>
    <scope>NUCLEOTIDE SEQUENCE [LARGE SCALE GENOMIC DNA]</scope>
    <source>
        <strain evidence="3">DSM 8691 / JW/SL-YS485</strain>
    </source>
</reference>
<dbReference type="Gene3D" id="2.10.109.10">
    <property type="entry name" value="Umud Fragment, subunit A"/>
    <property type="match status" value="1"/>
</dbReference>
<dbReference type="InterPro" id="IPR036286">
    <property type="entry name" value="LexA/Signal_pep-like_sf"/>
</dbReference>
<keyword evidence="3" id="KW-1185">Reference proteome</keyword>
<dbReference type="Pfam" id="PF00717">
    <property type="entry name" value="Peptidase_S24"/>
    <property type="match status" value="1"/>
</dbReference>
<dbReference type="InterPro" id="IPR036388">
    <property type="entry name" value="WH-like_DNA-bd_sf"/>
</dbReference>
<dbReference type="BioCyc" id="TSAC1094508:GLMA-2870-MONOMER"/>
<dbReference type="PATRIC" id="fig|1094508.3.peg.2851"/>
<gene>
    <name evidence="2" type="ordered locus">Tsac_2824</name>
</gene>
<geneLocation type="plasmid" evidence="2 3">
    <name>pMU3262</name>
</geneLocation>
<feature type="domain" description="Peptidase S24/S26A/S26B/S26C" evidence="1">
    <location>
        <begin position="108"/>
        <end position="209"/>
    </location>
</feature>
<dbReference type="SUPFAM" id="SSF46785">
    <property type="entry name" value="Winged helix' DNA-binding domain"/>
    <property type="match status" value="1"/>
</dbReference>
<accession>I3WC20</accession>
<dbReference type="InterPro" id="IPR015927">
    <property type="entry name" value="Peptidase_S24_S26A/B/C"/>
</dbReference>
<evidence type="ECO:0000259" key="1">
    <source>
        <dbReference type="Pfam" id="PF00717"/>
    </source>
</evidence>
<dbReference type="EMBL" id="CP003185">
    <property type="protein sequence ID" value="AFK94371.1"/>
    <property type="molecule type" value="Genomic_DNA"/>
</dbReference>
<evidence type="ECO:0000313" key="3">
    <source>
        <dbReference type="Proteomes" id="UP000006178"/>
    </source>
</evidence>
<dbReference type="Gene3D" id="1.10.10.10">
    <property type="entry name" value="Winged helix-like DNA-binding domain superfamily/Winged helix DNA-binding domain"/>
    <property type="match status" value="1"/>
</dbReference>
<dbReference type="Proteomes" id="UP000006178">
    <property type="component" value="Plasmid pMU3262"/>
</dbReference>
<evidence type="ECO:0000313" key="2">
    <source>
        <dbReference type="EMBL" id="AFK94371.1"/>
    </source>
</evidence>
<sequence>MSKKSIESSKKEKDILPSLTSKQKAFLQDIIDFYNLHGRVPTVNDLSDNSKSLSNIYRVIRVLLTKGYLGGNIRNLKILYNTDGKPFEINSNYIIAPLYKTTIKGTLSLEDYYYLDKKFINKITALDDIFLIKASDDALKNIGILEGMLLIVLKSNIDELENDDIAVIKCENKLICRLYNKTNNTFYSISALYAPIKYEENLEILGKVISSINVNYKMENFS</sequence>
<dbReference type="InterPro" id="IPR036390">
    <property type="entry name" value="WH_DNA-bd_sf"/>
</dbReference>
<organism evidence="2 3">
    <name type="scientific">Thermoanaerobacterium saccharolyticum (strain DSM 8691 / JW/SL-YS485)</name>
    <dbReference type="NCBI Taxonomy" id="1094508"/>
    <lineage>
        <taxon>Bacteria</taxon>
        <taxon>Bacillati</taxon>
        <taxon>Bacillota</taxon>
        <taxon>Clostridia</taxon>
        <taxon>Thermoanaerobacterales</taxon>
        <taxon>Thermoanaerobacteraceae</taxon>
        <taxon>Thermoanaerobacterium</taxon>
    </lineage>
</organism>